<reference evidence="1 2" key="1">
    <citation type="submission" date="2016-10" db="EMBL/GenBank/DDBJ databases">
        <authorList>
            <person name="de Groot N.N."/>
        </authorList>
    </citation>
    <scope>NUCLEOTIDE SEQUENCE [LARGE SCALE GENOMIC DNA]</scope>
    <source>
        <strain evidence="1 2">DSM 24015</strain>
    </source>
</reference>
<dbReference type="AlphaFoldDB" id="A0A1G7DZW9"/>
<gene>
    <name evidence="1" type="ORF">SAMN05421544_11351</name>
</gene>
<name>A0A1G7DZW9_9FLAO</name>
<dbReference type="Proteomes" id="UP000198517">
    <property type="component" value="Unassembled WGS sequence"/>
</dbReference>
<accession>A0A1G7DZW9</accession>
<dbReference type="EMBL" id="FNAS01000013">
    <property type="protein sequence ID" value="SDE56974.1"/>
    <property type="molecule type" value="Genomic_DNA"/>
</dbReference>
<keyword evidence="2" id="KW-1185">Reference proteome</keyword>
<proteinExistence type="predicted"/>
<sequence>MRYRNKKLPYREGRGRYCINSLNDYIYLISWELYKKIKNFIEEYHHRKHQDINNKKLIELFNFEKKQFFRNIKYDYIYLSVIKSG</sequence>
<protein>
    <submittedName>
        <fullName evidence="1">Uncharacterized protein</fullName>
    </submittedName>
</protein>
<evidence type="ECO:0000313" key="2">
    <source>
        <dbReference type="Proteomes" id="UP000198517"/>
    </source>
</evidence>
<dbReference type="STRING" id="1071918.SAMN05421544_11351"/>
<organism evidence="1 2">
    <name type="scientific">Riemerella columbipharyngis</name>
    <dbReference type="NCBI Taxonomy" id="1071918"/>
    <lineage>
        <taxon>Bacteria</taxon>
        <taxon>Pseudomonadati</taxon>
        <taxon>Bacteroidota</taxon>
        <taxon>Flavobacteriia</taxon>
        <taxon>Flavobacteriales</taxon>
        <taxon>Weeksellaceae</taxon>
        <taxon>Riemerella</taxon>
    </lineage>
</organism>
<evidence type="ECO:0000313" key="1">
    <source>
        <dbReference type="EMBL" id="SDE56974.1"/>
    </source>
</evidence>